<accession>A0A6A6RII2</accession>
<dbReference type="PANTHER" id="PTHR23502:SF186">
    <property type="entry name" value="MAJOR FACILITATOR SUPERFAMILY (MFS) PROFILE DOMAIN-CONTAINING PROTEIN"/>
    <property type="match status" value="1"/>
</dbReference>
<feature type="transmembrane region" description="Helical" evidence="9">
    <location>
        <begin position="159"/>
        <end position="178"/>
    </location>
</feature>
<keyword evidence="2" id="KW-0813">Transport</keyword>
<feature type="transmembrane region" description="Helical" evidence="9">
    <location>
        <begin position="526"/>
        <end position="548"/>
    </location>
</feature>
<evidence type="ECO:0000256" key="4">
    <source>
        <dbReference type="ARBA" id="ARBA00022692"/>
    </source>
</evidence>
<keyword evidence="3" id="KW-1003">Cell membrane</keyword>
<evidence type="ECO:0000259" key="10">
    <source>
        <dbReference type="PROSITE" id="PS50850"/>
    </source>
</evidence>
<dbReference type="Pfam" id="PF07690">
    <property type="entry name" value="MFS_1"/>
    <property type="match status" value="1"/>
</dbReference>
<comment type="similarity">
    <text evidence="7">Belongs to the major facilitator superfamily. DHA1 family. Polyamines/proton antiporter (TC 2.A.1.2.16) subfamily.</text>
</comment>
<feature type="compositionally biased region" description="Polar residues" evidence="8">
    <location>
        <begin position="18"/>
        <end position="29"/>
    </location>
</feature>
<gene>
    <name evidence="11" type="ORF">BU16DRAFT_521872</name>
</gene>
<evidence type="ECO:0000313" key="12">
    <source>
        <dbReference type="Proteomes" id="UP000799750"/>
    </source>
</evidence>
<feature type="region of interest" description="Disordered" evidence="8">
    <location>
        <begin position="1"/>
        <end position="66"/>
    </location>
</feature>
<dbReference type="CDD" id="cd17323">
    <property type="entry name" value="MFS_Tpo1_MDR_like"/>
    <property type="match status" value="1"/>
</dbReference>
<feature type="transmembrane region" description="Helical" evidence="9">
    <location>
        <begin position="215"/>
        <end position="237"/>
    </location>
</feature>
<evidence type="ECO:0000256" key="9">
    <source>
        <dbReference type="SAM" id="Phobius"/>
    </source>
</evidence>
<dbReference type="PROSITE" id="PS50850">
    <property type="entry name" value="MFS"/>
    <property type="match status" value="1"/>
</dbReference>
<dbReference type="InterPro" id="IPR020846">
    <property type="entry name" value="MFS_dom"/>
</dbReference>
<feature type="transmembrane region" description="Helical" evidence="9">
    <location>
        <begin position="491"/>
        <end position="514"/>
    </location>
</feature>
<proteinExistence type="inferred from homology"/>
<dbReference type="SUPFAM" id="SSF103473">
    <property type="entry name" value="MFS general substrate transporter"/>
    <property type="match status" value="1"/>
</dbReference>
<comment type="subcellular location">
    <subcellularLocation>
        <location evidence="1">Cell membrane</location>
        <topology evidence="1">Multi-pass membrane protein</topology>
    </subcellularLocation>
</comment>
<evidence type="ECO:0000256" key="6">
    <source>
        <dbReference type="ARBA" id="ARBA00023136"/>
    </source>
</evidence>
<feature type="domain" description="Major facilitator superfamily (MFS) profile" evidence="10">
    <location>
        <begin position="124"/>
        <end position="555"/>
    </location>
</feature>
<keyword evidence="4 9" id="KW-0812">Transmembrane</keyword>
<evidence type="ECO:0000256" key="8">
    <source>
        <dbReference type="SAM" id="MobiDB-lite"/>
    </source>
</evidence>
<protein>
    <submittedName>
        <fullName evidence="11">Putative mfs-multidrug-resistance transporter</fullName>
    </submittedName>
</protein>
<keyword evidence="6 9" id="KW-0472">Membrane</keyword>
<evidence type="ECO:0000256" key="2">
    <source>
        <dbReference type="ARBA" id="ARBA00022448"/>
    </source>
</evidence>
<dbReference type="OrthoDB" id="446368at2759"/>
<dbReference type="InterPro" id="IPR011701">
    <property type="entry name" value="MFS"/>
</dbReference>
<dbReference type="GO" id="GO:0022857">
    <property type="term" value="F:transmembrane transporter activity"/>
    <property type="evidence" value="ECO:0007669"/>
    <property type="project" value="InterPro"/>
</dbReference>
<reference evidence="11" key="1">
    <citation type="journal article" date="2020" name="Stud. Mycol.">
        <title>101 Dothideomycetes genomes: a test case for predicting lifestyles and emergence of pathogens.</title>
        <authorList>
            <person name="Haridas S."/>
            <person name="Albert R."/>
            <person name="Binder M."/>
            <person name="Bloem J."/>
            <person name="Labutti K."/>
            <person name="Salamov A."/>
            <person name="Andreopoulos B."/>
            <person name="Baker S."/>
            <person name="Barry K."/>
            <person name="Bills G."/>
            <person name="Bluhm B."/>
            <person name="Cannon C."/>
            <person name="Castanera R."/>
            <person name="Culley D."/>
            <person name="Daum C."/>
            <person name="Ezra D."/>
            <person name="Gonzalez J."/>
            <person name="Henrissat B."/>
            <person name="Kuo A."/>
            <person name="Liang C."/>
            <person name="Lipzen A."/>
            <person name="Lutzoni F."/>
            <person name="Magnuson J."/>
            <person name="Mondo S."/>
            <person name="Nolan M."/>
            <person name="Ohm R."/>
            <person name="Pangilinan J."/>
            <person name="Park H.-J."/>
            <person name="Ramirez L."/>
            <person name="Alfaro M."/>
            <person name="Sun H."/>
            <person name="Tritt A."/>
            <person name="Yoshinaga Y."/>
            <person name="Zwiers L.-H."/>
            <person name="Turgeon B."/>
            <person name="Goodwin S."/>
            <person name="Spatafora J."/>
            <person name="Crous P."/>
            <person name="Grigoriev I."/>
        </authorList>
    </citation>
    <scope>NUCLEOTIDE SEQUENCE</scope>
    <source>
        <strain evidence="11">CBS 269.34</strain>
    </source>
</reference>
<evidence type="ECO:0000313" key="11">
    <source>
        <dbReference type="EMBL" id="KAF2503287.1"/>
    </source>
</evidence>
<feature type="compositionally biased region" description="Basic and acidic residues" evidence="8">
    <location>
        <begin position="30"/>
        <end position="49"/>
    </location>
</feature>
<dbReference type="Gene3D" id="1.20.1250.20">
    <property type="entry name" value="MFS general substrate transporter like domains"/>
    <property type="match status" value="1"/>
</dbReference>
<organism evidence="11 12">
    <name type="scientific">Lophium mytilinum</name>
    <dbReference type="NCBI Taxonomy" id="390894"/>
    <lineage>
        <taxon>Eukaryota</taxon>
        <taxon>Fungi</taxon>
        <taxon>Dikarya</taxon>
        <taxon>Ascomycota</taxon>
        <taxon>Pezizomycotina</taxon>
        <taxon>Dothideomycetes</taxon>
        <taxon>Pleosporomycetidae</taxon>
        <taxon>Mytilinidiales</taxon>
        <taxon>Mytilinidiaceae</taxon>
        <taxon>Lophium</taxon>
    </lineage>
</organism>
<feature type="transmembrane region" description="Helical" evidence="9">
    <location>
        <begin position="432"/>
        <end position="452"/>
    </location>
</feature>
<dbReference type="FunFam" id="1.20.1250.20:FF:000011">
    <property type="entry name" value="MFS multidrug transporter, putative"/>
    <property type="match status" value="1"/>
</dbReference>
<evidence type="ECO:0000256" key="3">
    <source>
        <dbReference type="ARBA" id="ARBA00022475"/>
    </source>
</evidence>
<evidence type="ECO:0000256" key="7">
    <source>
        <dbReference type="ARBA" id="ARBA00038459"/>
    </source>
</evidence>
<dbReference type="PANTHER" id="PTHR23502">
    <property type="entry name" value="MAJOR FACILITATOR SUPERFAMILY"/>
    <property type="match status" value="1"/>
</dbReference>
<evidence type="ECO:0000256" key="1">
    <source>
        <dbReference type="ARBA" id="ARBA00004651"/>
    </source>
</evidence>
<keyword evidence="5 9" id="KW-1133">Transmembrane helix</keyword>
<feature type="transmembrane region" description="Helical" evidence="9">
    <location>
        <begin position="190"/>
        <end position="209"/>
    </location>
</feature>
<sequence length="602" mass="65953">MSPSKAENASLRIREGSFQATETGSNSDADSIRNEEPGNEYEVEKKDYADAIEEADDGERTPSKPLSSYTLKTYPWRPHATDFQALVDYSYKGSGTTEDPYIVTWLNDDPENPKQWSPVRQWTILILVAFLSLCVSLASSTYTGALAQVMEEFHCSEEVALLGLSLMMIGYAFGPLIWAPLSETWGRRVVLFPTFALYVFWSSVCVASQNIETLLIFRMFAGLFGASTMVIPGGIVADVFPAETRGAALVLFTATPFLGPSLGPIVGGFLAESGGWRWVLALLAIFAAVITVIGFIFIPETFAPVLLRARAKRLSEVSGNVYLTAMDAERVVSVGQVLRTALVRPWVLLFREPIVMILTIYMSVIYGTLYLLFAAYPIVFQQGRGWSEGIGGLAFLGVFGGMMIGVAIGYWDNERYKKLHALHGGFAPPETRLPPVIYGGIAIIVGITWFAATNAPNIHWASSVCAGIPFGLGFVLVVVCNTNYLIDSYVIYAASVLAANSVIRSLFGCVFPLFGKTMFENLGIHWGSAVPGFIALACFPFPILFYLYGAKIRAKCKYAAEAARVLDQMKSNLERQRTRETAERRVSVALSFSGEPENKKGP</sequence>
<feature type="transmembrane region" description="Helical" evidence="9">
    <location>
        <begin position="276"/>
        <end position="298"/>
    </location>
</feature>
<dbReference type="AlphaFoldDB" id="A0A6A6RII2"/>
<keyword evidence="12" id="KW-1185">Reference proteome</keyword>
<dbReference type="EMBL" id="MU004181">
    <property type="protein sequence ID" value="KAF2503287.1"/>
    <property type="molecule type" value="Genomic_DNA"/>
</dbReference>
<dbReference type="GO" id="GO:0005886">
    <property type="term" value="C:plasma membrane"/>
    <property type="evidence" value="ECO:0007669"/>
    <property type="project" value="UniProtKB-SubCell"/>
</dbReference>
<feature type="transmembrane region" description="Helical" evidence="9">
    <location>
        <begin position="124"/>
        <end position="147"/>
    </location>
</feature>
<name>A0A6A6RII2_9PEZI</name>
<feature type="transmembrane region" description="Helical" evidence="9">
    <location>
        <begin position="390"/>
        <end position="411"/>
    </location>
</feature>
<feature type="transmembrane region" description="Helical" evidence="9">
    <location>
        <begin position="458"/>
        <end position="479"/>
    </location>
</feature>
<evidence type="ECO:0000256" key="5">
    <source>
        <dbReference type="ARBA" id="ARBA00022989"/>
    </source>
</evidence>
<dbReference type="Proteomes" id="UP000799750">
    <property type="component" value="Unassembled WGS sequence"/>
</dbReference>
<feature type="transmembrane region" description="Helical" evidence="9">
    <location>
        <begin position="249"/>
        <end position="270"/>
    </location>
</feature>
<dbReference type="InterPro" id="IPR036259">
    <property type="entry name" value="MFS_trans_sf"/>
</dbReference>
<feature type="transmembrane region" description="Helical" evidence="9">
    <location>
        <begin position="354"/>
        <end position="378"/>
    </location>
</feature>